<dbReference type="EMBL" id="JAMDLY010000009">
    <property type="protein sequence ID" value="MCY9529370.1"/>
    <property type="molecule type" value="Genomic_DNA"/>
</dbReference>
<proteinExistence type="predicted"/>
<dbReference type="RefSeq" id="WP_268631965.1">
    <property type="nucleotide sequence ID" value="NZ_JAMDLY010000009.1"/>
</dbReference>
<dbReference type="Gene3D" id="3.40.1580.10">
    <property type="entry name" value="SMI1/KNR4-like"/>
    <property type="match status" value="1"/>
</dbReference>
<comment type="caution">
    <text evidence="2">The sequence shown here is derived from an EMBL/GenBank/DDBJ whole genome shotgun (WGS) entry which is preliminary data.</text>
</comment>
<sequence>MNKELLNKIEIFLKREENSSLIGKPASIQEIKNAEKMLHVKFNDQYIEFIKLFGGAYGGLAISAFNNGDLIGKSTVIDLTLKFRKIFEEDIFDFNGMEFEGESVELLLKNSYVISDDGSGNPILMNERGEIFIFLHDSGEVELLYYSLEELLIETYSKIS</sequence>
<evidence type="ECO:0000259" key="1">
    <source>
        <dbReference type="SMART" id="SM00860"/>
    </source>
</evidence>
<evidence type="ECO:0000313" key="2">
    <source>
        <dbReference type="EMBL" id="MCY9529370.1"/>
    </source>
</evidence>
<keyword evidence="3" id="KW-1185">Reference proteome</keyword>
<dbReference type="InterPro" id="IPR018958">
    <property type="entry name" value="Knr4/Smi1-like_dom"/>
</dbReference>
<protein>
    <submittedName>
        <fullName evidence="2">SMI1/KNR4 family protein</fullName>
    </submittedName>
</protein>
<name>A0ABT4E8H8_PAEAL</name>
<dbReference type="SUPFAM" id="SSF160631">
    <property type="entry name" value="SMI1/KNR4-like"/>
    <property type="match status" value="1"/>
</dbReference>
<dbReference type="InterPro" id="IPR037883">
    <property type="entry name" value="Knr4/Smi1-like_sf"/>
</dbReference>
<accession>A0ABT4E8H8</accession>
<reference evidence="2 3" key="1">
    <citation type="submission" date="2022-05" db="EMBL/GenBank/DDBJ databases">
        <title>Genome Sequencing of Bee-Associated Microbes.</title>
        <authorList>
            <person name="Dunlap C."/>
        </authorList>
    </citation>
    <scope>NUCLEOTIDE SEQUENCE [LARGE SCALE GENOMIC DNA]</scope>
    <source>
        <strain evidence="2 3">NRRL NRS-750</strain>
    </source>
</reference>
<dbReference type="SMART" id="SM00860">
    <property type="entry name" value="SMI1_KNR4"/>
    <property type="match status" value="1"/>
</dbReference>
<dbReference type="Pfam" id="PF09346">
    <property type="entry name" value="SMI1_KNR4"/>
    <property type="match status" value="1"/>
</dbReference>
<organism evidence="2 3">
    <name type="scientific">Paenibacillus alvei</name>
    <name type="common">Bacillus alvei</name>
    <dbReference type="NCBI Taxonomy" id="44250"/>
    <lineage>
        <taxon>Bacteria</taxon>
        <taxon>Bacillati</taxon>
        <taxon>Bacillota</taxon>
        <taxon>Bacilli</taxon>
        <taxon>Bacillales</taxon>
        <taxon>Paenibacillaceae</taxon>
        <taxon>Paenibacillus</taxon>
    </lineage>
</organism>
<dbReference type="Proteomes" id="UP001527090">
    <property type="component" value="Unassembled WGS sequence"/>
</dbReference>
<gene>
    <name evidence="2" type="ORF">M5X04_08500</name>
</gene>
<evidence type="ECO:0000313" key="3">
    <source>
        <dbReference type="Proteomes" id="UP001527090"/>
    </source>
</evidence>
<feature type="domain" description="Knr4/Smi1-like" evidence="1">
    <location>
        <begin position="25"/>
        <end position="154"/>
    </location>
</feature>